<evidence type="ECO:0000256" key="4">
    <source>
        <dbReference type="PIRSR" id="PIRSR000103-1"/>
    </source>
</evidence>
<dbReference type="EMBL" id="LT629749">
    <property type="protein sequence ID" value="SDS39400.1"/>
    <property type="molecule type" value="Genomic_DNA"/>
</dbReference>
<dbReference type="Gene3D" id="3.40.50.720">
    <property type="entry name" value="NAD(P)-binding Rossmann-like Domain"/>
    <property type="match status" value="1"/>
</dbReference>
<feature type="active site" evidence="4">
    <location>
        <position position="169"/>
    </location>
</feature>
<feature type="domain" description="3-hydroxyisobutyrate dehydrogenase-like NAD-binding" evidence="6">
    <location>
        <begin position="164"/>
        <end position="282"/>
    </location>
</feature>
<evidence type="ECO:0000259" key="5">
    <source>
        <dbReference type="Pfam" id="PF03446"/>
    </source>
</evidence>
<evidence type="ECO:0000313" key="7">
    <source>
        <dbReference type="EMBL" id="SDS39400.1"/>
    </source>
</evidence>
<proteinExistence type="inferred from homology"/>
<dbReference type="GO" id="GO:0050661">
    <property type="term" value="F:NADP binding"/>
    <property type="evidence" value="ECO:0007669"/>
    <property type="project" value="InterPro"/>
</dbReference>
<dbReference type="Pfam" id="PF14833">
    <property type="entry name" value="NAD_binding_11"/>
    <property type="match status" value="1"/>
</dbReference>
<keyword evidence="3" id="KW-0520">NAD</keyword>
<organism evidence="7 8">
    <name type="scientific">Friedmanniella luteola</name>
    <dbReference type="NCBI Taxonomy" id="546871"/>
    <lineage>
        <taxon>Bacteria</taxon>
        <taxon>Bacillati</taxon>
        <taxon>Actinomycetota</taxon>
        <taxon>Actinomycetes</taxon>
        <taxon>Propionibacteriales</taxon>
        <taxon>Nocardioidaceae</taxon>
        <taxon>Friedmanniella</taxon>
    </lineage>
</organism>
<dbReference type="Proteomes" id="UP000199092">
    <property type="component" value="Chromosome I"/>
</dbReference>
<evidence type="ECO:0000256" key="1">
    <source>
        <dbReference type="ARBA" id="ARBA00009080"/>
    </source>
</evidence>
<dbReference type="InterPro" id="IPR008927">
    <property type="entry name" value="6-PGluconate_DH-like_C_sf"/>
</dbReference>
<sequence>MKVGFVGTGVMGQPMALNLARHVDVVAWNRSPERLRPLADAGATVAREADDVFDACEVVLLMLANGQVVDEVLARGTARFARLVAGRTVVAMGTTAPSYSAGLEVDVVAAGGRYVESPVSGSRQPALDGTLVALMAGDAGPVGLVRPLLEPMCRQTFVCGPVPSGLTMKLAVNLYLITLVTGLAETAEYAERHGLDLAVLRDVLDAGPMASDVSRGKLAKLVAGDLAVQARLADVRYNTDLIAALARGSGTATPLLDVARELFLEAEALGHGGLDMVGVIHALAARSDGQRPTSQR</sequence>
<feature type="domain" description="6-phosphogluconate dehydrogenase NADP-binding" evidence="5">
    <location>
        <begin position="2"/>
        <end position="160"/>
    </location>
</feature>
<dbReference type="AlphaFoldDB" id="A0A1H1RUM6"/>
<dbReference type="InterPro" id="IPR006115">
    <property type="entry name" value="6PGDH_NADP-bd"/>
</dbReference>
<evidence type="ECO:0000313" key="8">
    <source>
        <dbReference type="Proteomes" id="UP000199092"/>
    </source>
</evidence>
<dbReference type="InterPro" id="IPR013328">
    <property type="entry name" value="6PGD_dom2"/>
</dbReference>
<dbReference type="InterPro" id="IPR036291">
    <property type="entry name" value="NAD(P)-bd_dom_sf"/>
</dbReference>
<protein>
    <submittedName>
        <fullName evidence="7">3-hydroxyisobutyrate dehydrogenase</fullName>
    </submittedName>
</protein>
<evidence type="ECO:0000256" key="3">
    <source>
        <dbReference type="ARBA" id="ARBA00023027"/>
    </source>
</evidence>
<keyword evidence="2" id="KW-0560">Oxidoreductase</keyword>
<gene>
    <name evidence="7" type="ORF">SAMN04488543_1652</name>
</gene>
<dbReference type="SUPFAM" id="SSF51735">
    <property type="entry name" value="NAD(P)-binding Rossmann-fold domains"/>
    <property type="match status" value="1"/>
</dbReference>
<keyword evidence="8" id="KW-1185">Reference proteome</keyword>
<dbReference type="InterPro" id="IPR029154">
    <property type="entry name" value="HIBADH-like_NADP-bd"/>
</dbReference>
<dbReference type="Pfam" id="PF03446">
    <property type="entry name" value="NAD_binding_2"/>
    <property type="match status" value="1"/>
</dbReference>
<dbReference type="GO" id="GO:0051287">
    <property type="term" value="F:NAD binding"/>
    <property type="evidence" value="ECO:0007669"/>
    <property type="project" value="InterPro"/>
</dbReference>
<dbReference type="PANTHER" id="PTHR43580">
    <property type="entry name" value="OXIDOREDUCTASE GLYR1-RELATED"/>
    <property type="match status" value="1"/>
</dbReference>
<dbReference type="PANTHER" id="PTHR43580:SF2">
    <property type="entry name" value="CYTOKINE-LIKE NUCLEAR FACTOR N-PAC"/>
    <property type="match status" value="1"/>
</dbReference>
<reference evidence="7 8" key="1">
    <citation type="submission" date="2016-10" db="EMBL/GenBank/DDBJ databases">
        <authorList>
            <person name="de Groot N.N."/>
        </authorList>
    </citation>
    <scope>NUCLEOTIDE SEQUENCE [LARGE SCALE GENOMIC DNA]</scope>
    <source>
        <strain evidence="7 8">DSM 21741</strain>
    </source>
</reference>
<evidence type="ECO:0000256" key="2">
    <source>
        <dbReference type="ARBA" id="ARBA00023002"/>
    </source>
</evidence>
<dbReference type="InterPro" id="IPR051265">
    <property type="entry name" value="HIBADH-related_NP60_sf"/>
</dbReference>
<dbReference type="SUPFAM" id="SSF48179">
    <property type="entry name" value="6-phosphogluconate dehydrogenase C-terminal domain-like"/>
    <property type="match status" value="1"/>
</dbReference>
<dbReference type="GO" id="GO:0016491">
    <property type="term" value="F:oxidoreductase activity"/>
    <property type="evidence" value="ECO:0007669"/>
    <property type="project" value="UniProtKB-KW"/>
</dbReference>
<evidence type="ECO:0000259" key="6">
    <source>
        <dbReference type="Pfam" id="PF14833"/>
    </source>
</evidence>
<dbReference type="OrthoDB" id="5176214at2"/>
<accession>A0A1H1RUM6</accession>
<dbReference type="STRING" id="546871.SAMN04488543_1652"/>
<dbReference type="InterPro" id="IPR015815">
    <property type="entry name" value="HIBADH-related"/>
</dbReference>
<comment type="similarity">
    <text evidence="1">Belongs to the HIBADH-related family.</text>
</comment>
<dbReference type="Gene3D" id="1.10.1040.10">
    <property type="entry name" value="N-(1-d-carboxylethyl)-l-norvaline Dehydrogenase, domain 2"/>
    <property type="match status" value="1"/>
</dbReference>
<name>A0A1H1RUM6_9ACTN</name>
<dbReference type="PIRSF" id="PIRSF000103">
    <property type="entry name" value="HIBADH"/>
    <property type="match status" value="1"/>
</dbReference>